<dbReference type="EMBL" id="KP211863">
    <property type="protein sequence ID" value="ANV79968.1"/>
    <property type="molecule type" value="Genomic_DNA"/>
</dbReference>
<keyword evidence="1" id="KW-0472">Membrane</keyword>
<reference evidence="2" key="2">
    <citation type="journal article" date="2015" name="ISME J.">
        <title>A new class of marine Euryarchaeota group II from the Mediterranean deep chlorophyll maximum.</title>
        <authorList>
            <person name="Martin-Cuadrado A.B."/>
            <person name="Garcia-Heredia I."/>
            <person name="Molto A.G."/>
            <person name="Lopez-Ubeda R."/>
            <person name="Kimes N."/>
            <person name="Lopez-Garcia P."/>
            <person name="Moreira D."/>
            <person name="Rodriguez-Valera F."/>
        </authorList>
    </citation>
    <scope>NUCLEOTIDE SEQUENCE</scope>
</reference>
<proteinExistence type="predicted"/>
<organism evidence="2">
    <name type="scientific">uncultured Poseidoniia archaeon</name>
    <dbReference type="NCBI Taxonomy" id="1697135"/>
    <lineage>
        <taxon>Archaea</taxon>
        <taxon>Methanobacteriati</taxon>
        <taxon>Thermoplasmatota</taxon>
        <taxon>Candidatus Poseidoniia</taxon>
        <taxon>environmental samples</taxon>
    </lineage>
</organism>
<feature type="transmembrane region" description="Helical" evidence="1">
    <location>
        <begin position="21"/>
        <end position="41"/>
    </location>
</feature>
<accession>A0A1B1TCF1</accession>
<keyword evidence="1" id="KW-1133">Transmembrane helix</keyword>
<keyword evidence="1" id="KW-0812">Transmembrane</keyword>
<evidence type="ECO:0000256" key="1">
    <source>
        <dbReference type="SAM" id="Phobius"/>
    </source>
</evidence>
<evidence type="ECO:0000313" key="2">
    <source>
        <dbReference type="EMBL" id="ANV79968.1"/>
    </source>
</evidence>
<protein>
    <submittedName>
        <fullName evidence="2">Uncharacterized protein</fullName>
    </submittedName>
</protein>
<reference evidence="2" key="1">
    <citation type="submission" date="2014-11" db="EMBL/GenBank/DDBJ databases">
        <authorList>
            <person name="Zhu J."/>
            <person name="Qi W."/>
            <person name="Song R."/>
        </authorList>
    </citation>
    <scope>NUCLEOTIDE SEQUENCE</scope>
</reference>
<name>A0A1B1TCF1_9ARCH</name>
<sequence length="1135" mass="121896">MAKSFDLPVRVKVVMGLMNRGIFSAVGIVMLFVLSSQMPIITEKSPEISILSDSDIDSTTPIGQGTTVSIGSFPDGAVEKVSVSVPDGEVVQTLSLGIESSSLPTSTAFSFTDAGDFSASQNYSGVDVNGTSLSLLPQEWKWDFESGTFSPDWTLSGASNWAIQSSNVLVGSQTAKAGTITHNGLTSMTLDVSSLPAGTGTFDYQVSSEGSFDYLNFCIDNTGCSRYSYTNQWSGTSSGTHTFTITSSISTLTWSYTKDGSVNSGSDTAWVDEIVITPAGGAGNGDGYWMSEPFGPETTGQGEIRNYGYMYMDAYIPDDAVFEWDLIDASTNLTIPGFEDLTTTSLDLGMIDWETYPMARIFVYMETTSGTLPVINGIHFEGLMIDDFATSPIDRGWSLQSSNWLNEQISGSGTATSPEYHVRSGFVGMKSNTALTGSARLEYSLDSGQTWNTLVNNAYQGLNKPHFSVHFRVLGTGGNWALDTFDVELVRTSVADGLEIDVGLDGFADWSMDKTGIGRLGIQDRFSDDSLWKESPSTPSTPSYFSVMMPSSGIDSFNFVAASPGVEMINPYLTVTVAGQDILTKTLDPISSVQDVKLSNGDISNLNTALSQAVYTINLNGLNFVEVAIKIGSSSTSTNVYMGGLMAVYDDSITLDFLGTDSLVLGMNNQLGSVISVSGSKDVSLPIRMLGTGSIVLTVNGITSQASVIPVSLEVVNVTDTFTPSVDWIDVVSTFDFSGIGITNPGDYSRSNSWLIDLNIVGQNHNSQVRCPILSMPLNGIGITSCIQSGVNLIWSDLGQGGSVSMVESGTILQFNHRFKFPVDWDDEDSLVVSANLVSSNGPMLPVSKLFGLGHSNGVENDISLNDWYINGINGISSDNNYPYLKSGEPVTIVAELGFEGSETSSPRTGQVLVRLMVEGNEYATSTIINDGIVSMPWIVPSDGSEVLVELELMPLQGQSVSYQVASSVNFGFDSISPELLYMNVDEYDHVEASPSTVLEFTISDRPVLPTHAKINYWNSWEHDSNNDNLMQIDEVHISDLVQPNDLALLQGSYEYDLDTSQAADGSYSIGWLEIADSAGNLLSNSGNSTSPLFNLQISNDGSPQLGYDPLDWGLGPDTWLHPGELISLEITNLG</sequence>
<dbReference type="AlphaFoldDB" id="A0A1B1TCF1"/>